<evidence type="ECO:0000259" key="1">
    <source>
        <dbReference type="Pfam" id="PF00501"/>
    </source>
</evidence>
<reference evidence="2" key="1">
    <citation type="journal article" date="2020" name="mSystems">
        <title>Genome- and Community-Level Interaction Insights into Carbon Utilization and Element Cycling Functions of Hydrothermarchaeota in Hydrothermal Sediment.</title>
        <authorList>
            <person name="Zhou Z."/>
            <person name="Liu Y."/>
            <person name="Xu W."/>
            <person name="Pan J."/>
            <person name="Luo Z.H."/>
            <person name="Li M."/>
        </authorList>
    </citation>
    <scope>NUCLEOTIDE SEQUENCE [LARGE SCALE GENOMIC DNA]</scope>
    <source>
        <strain evidence="2">SpSt-418</strain>
    </source>
</reference>
<dbReference type="SUPFAM" id="SSF56801">
    <property type="entry name" value="Acetyl-CoA synthetase-like"/>
    <property type="match status" value="1"/>
</dbReference>
<dbReference type="InterPro" id="IPR020845">
    <property type="entry name" value="AMP-binding_CS"/>
</dbReference>
<dbReference type="GO" id="GO:0008922">
    <property type="term" value="F:long-chain fatty acid [acyl-carrier-protein] ligase activity"/>
    <property type="evidence" value="ECO:0007669"/>
    <property type="project" value="TreeGrafter"/>
</dbReference>
<keyword evidence="2" id="KW-0436">Ligase</keyword>
<feature type="domain" description="AMP-dependent synthetase/ligase" evidence="1">
    <location>
        <begin position="35"/>
        <end position="470"/>
    </location>
</feature>
<dbReference type="PANTHER" id="PTHR43813:SF1">
    <property type="entry name" value="ACYL-ACTIVATING ENZYME 16, CHLOROPLASTIC-RELATED"/>
    <property type="match status" value="1"/>
</dbReference>
<name>A0A7C3PEK0_9CYAN</name>
<organism evidence="2">
    <name type="scientific">Oscillatoriales cyanobacterium SpSt-418</name>
    <dbReference type="NCBI Taxonomy" id="2282169"/>
    <lineage>
        <taxon>Bacteria</taxon>
        <taxon>Bacillati</taxon>
        <taxon>Cyanobacteriota</taxon>
        <taxon>Cyanophyceae</taxon>
        <taxon>Oscillatoriophycideae</taxon>
        <taxon>Oscillatoriales</taxon>
    </lineage>
</organism>
<dbReference type="GO" id="GO:0030497">
    <property type="term" value="P:fatty acid elongation"/>
    <property type="evidence" value="ECO:0007669"/>
    <property type="project" value="TreeGrafter"/>
</dbReference>
<comment type="caution">
    <text evidence="2">The sequence shown here is derived from an EMBL/GenBank/DDBJ whole genome shotgun (WGS) entry which is preliminary data.</text>
</comment>
<dbReference type="AlphaFoldDB" id="A0A7C3PEK0"/>
<sequence length="661" mass="73669">MTRIANYAMSEKERQNLSQLVVNYELVRSLPEIWQQAASRFGDRIALHAPHLKPEVKVTYAQLYDQIRCFASALQVLGIQVGDRIAFFSDNSPRWIVADQGMMLAGAVNAVRSSQAEKEELFFLASNSGAIALVVEDNATLKLLRDRLSDLPLRFIALLSDETPPTDLNIKVLNYSQLMELGANHPLQAVERNLDDLATLIYTSGTTGKPKGAMLSHGNLLHQVTTLGSVVQPKPGDRVLSILPTWHAYERSAEYFLLSQGCTQIYTSIRTIKKDLAKFKPQFMVSVPRIWESVYEGIQKQFKEQPASRQKLIHFFLDASQNYIAARRIVQGMDLLRPQPAVGERIAALLKMVAFAPLHALGEKIVYKKVRTAVTGGEFRQAISGGGSLAKHIDDFFEIVGVEVLVGYGLTETSPVTNARRPWRNLRGSSGQPIPGTEIRIVDPETRQPLPQGKRGLVLIRGPQVMQGYYQNPEATQKAIDSNGWFDSGDLGWVTAQNDLVLTGRAKDTIVLTNGENIEPQPIEDACLRSPLVGQIMLVGQDQKSIGALVIPNLEALEPWLAGKGLRLNLPEEVRSPDSPLVKDPALLAELNRREIIDALRPELNREVQNRPGYRIDDRIGPIRLILEPFSIENGLLTQTLKVRRNVVMERYQGMINEMFA</sequence>
<dbReference type="PROSITE" id="PS00455">
    <property type="entry name" value="AMP_BINDING"/>
    <property type="match status" value="1"/>
</dbReference>
<proteinExistence type="predicted"/>
<dbReference type="Gene3D" id="3.40.50.12780">
    <property type="entry name" value="N-terminal domain of ligase-like"/>
    <property type="match status" value="1"/>
</dbReference>
<accession>A0A7C3PEK0</accession>
<dbReference type="PANTHER" id="PTHR43813">
    <property type="entry name" value="ACYL-ACTIVATING ENZYME 16, CHLOROPLASTIC-RELATED"/>
    <property type="match status" value="1"/>
</dbReference>
<dbReference type="InterPro" id="IPR000873">
    <property type="entry name" value="AMP-dep_synth/lig_dom"/>
</dbReference>
<dbReference type="Pfam" id="PF23562">
    <property type="entry name" value="AMP-binding_C_3"/>
    <property type="match status" value="1"/>
</dbReference>
<dbReference type="InterPro" id="IPR052987">
    <property type="entry name" value="Chloroplast_AMP-bd_Enzymes"/>
</dbReference>
<dbReference type="EMBL" id="DSRU01000237">
    <property type="protein sequence ID" value="HFM99312.1"/>
    <property type="molecule type" value="Genomic_DNA"/>
</dbReference>
<dbReference type="Pfam" id="PF00501">
    <property type="entry name" value="AMP-binding"/>
    <property type="match status" value="1"/>
</dbReference>
<evidence type="ECO:0000313" key="2">
    <source>
        <dbReference type="EMBL" id="HFM99312.1"/>
    </source>
</evidence>
<dbReference type="CDD" id="cd17640">
    <property type="entry name" value="LC_FACS_like"/>
    <property type="match status" value="1"/>
</dbReference>
<dbReference type="InterPro" id="IPR042099">
    <property type="entry name" value="ANL_N_sf"/>
</dbReference>
<gene>
    <name evidence="2" type="ORF">ENR64_16445</name>
</gene>
<protein>
    <submittedName>
        <fullName evidence="2">Long-chain fatty acid--CoA ligase</fullName>
    </submittedName>
</protein>